<comment type="caution">
    <text evidence="6">The sequence shown here is derived from an EMBL/GenBank/DDBJ whole genome shotgun (WGS) entry which is preliminary data.</text>
</comment>
<evidence type="ECO:0000256" key="1">
    <source>
        <dbReference type="ARBA" id="ARBA00004196"/>
    </source>
</evidence>
<evidence type="ECO:0000256" key="2">
    <source>
        <dbReference type="ARBA" id="ARBA00007639"/>
    </source>
</evidence>
<dbReference type="GO" id="GO:0030313">
    <property type="term" value="C:cell envelope"/>
    <property type="evidence" value="ECO:0007669"/>
    <property type="project" value="UniProtKB-SubCell"/>
</dbReference>
<gene>
    <name evidence="6" type="ORF">FYJ78_04825</name>
</gene>
<evidence type="ECO:0000256" key="4">
    <source>
        <dbReference type="SAM" id="SignalP"/>
    </source>
</evidence>
<sequence>MIAIKRMMALLLTGMVALAAAGCGGLSGNSGKTIVFVSHDEAAGFPGALYEGIKEKAEGQGYSVAFTNAGMDSSAQIDQMNEIIAKKPAAIVLLPVEASALTPSVEKANKEGIPVLVTNRDIAGGKTAQVHSDERQAGRLQGEFMAKNLRQGAKIVYFMGDSMQVSARERWEGFKEACLDKRPDIEVVASADAGWNKTEAMKDMTLWLRVFPQIDAIVSGNDDMALGGIAAMKAAGRFNSGILVTGVDAGDEAVKAVAAGDMSQTIKQDVDQSADTIMSLIQKMIQGGQSAEDEKVPFIEITKSNVASFLK</sequence>
<dbReference type="SUPFAM" id="SSF53822">
    <property type="entry name" value="Periplasmic binding protein-like I"/>
    <property type="match status" value="1"/>
</dbReference>
<dbReference type="RefSeq" id="WP_154620284.1">
    <property type="nucleotide sequence ID" value="NZ_VUNL01000004.1"/>
</dbReference>
<dbReference type="InterPro" id="IPR025997">
    <property type="entry name" value="SBP_2_dom"/>
</dbReference>
<dbReference type="Pfam" id="PF13407">
    <property type="entry name" value="Peripla_BP_4"/>
    <property type="match status" value="1"/>
</dbReference>
<proteinExistence type="inferred from homology"/>
<feature type="domain" description="Periplasmic binding protein" evidence="5">
    <location>
        <begin position="34"/>
        <end position="288"/>
    </location>
</feature>
<keyword evidence="7" id="KW-1185">Reference proteome</keyword>
<name>A0A6I2UWN8_9FIRM</name>
<keyword evidence="3 4" id="KW-0732">Signal</keyword>
<accession>A0A6I2UWN8</accession>
<dbReference type="CDD" id="cd01536">
    <property type="entry name" value="PBP1_ABC_sugar_binding-like"/>
    <property type="match status" value="1"/>
</dbReference>
<comment type="subcellular location">
    <subcellularLocation>
        <location evidence="1">Cell envelope</location>
    </subcellularLocation>
</comment>
<protein>
    <submittedName>
        <fullName evidence="6">Substrate-binding domain-containing protein</fullName>
    </submittedName>
</protein>
<dbReference type="InterPro" id="IPR028082">
    <property type="entry name" value="Peripla_BP_I"/>
</dbReference>
<evidence type="ECO:0000313" key="7">
    <source>
        <dbReference type="Proteomes" id="UP000430222"/>
    </source>
</evidence>
<dbReference type="PROSITE" id="PS51257">
    <property type="entry name" value="PROKAR_LIPOPROTEIN"/>
    <property type="match status" value="1"/>
</dbReference>
<feature type="signal peptide" evidence="4">
    <location>
        <begin position="1"/>
        <end position="19"/>
    </location>
</feature>
<evidence type="ECO:0000313" key="6">
    <source>
        <dbReference type="EMBL" id="MSV24520.1"/>
    </source>
</evidence>
<dbReference type="Proteomes" id="UP000430222">
    <property type="component" value="Unassembled WGS sequence"/>
</dbReference>
<dbReference type="PANTHER" id="PTHR46847">
    <property type="entry name" value="D-ALLOSE-BINDING PERIPLASMIC PROTEIN-RELATED"/>
    <property type="match status" value="1"/>
</dbReference>
<evidence type="ECO:0000259" key="5">
    <source>
        <dbReference type="Pfam" id="PF13407"/>
    </source>
</evidence>
<dbReference type="EMBL" id="VUNL01000004">
    <property type="protein sequence ID" value="MSV24520.1"/>
    <property type="molecule type" value="Genomic_DNA"/>
</dbReference>
<reference evidence="6 7" key="1">
    <citation type="submission" date="2019-08" db="EMBL/GenBank/DDBJ databases">
        <title>In-depth cultivation of the pig gut microbiome towards novel bacterial diversity and tailored functional studies.</title>
        <authorList>
            <person name="Wylensek D."/>
            <person name="Hitch T.C.A."/>
            <person name="Clavel T."/>
        </authorList>
    </citation>
    <scope>NUCLEOTIDE SEQUENCE [LARGE SCALE GENOMIC DNA]</scope>
    <source>
        <strain evidence="7">WCA-380-WT-3B3</strain>
    </source>
</reference>
<comment type="similarity">
    <text evidence="2">Belongs to the bacterial solute-binding protein 2 family.</text>
</comment>
<dbReference type="GO" id="GO:0030246">
    <property type="term" value="F:carbohydrate binding"/>
    <property type="evidence" value="ECO:0007669"/>
    <property type="project" value="UniProtKB-ARBA"/>
</dbReference>
<organism evidence="6 7">
    <name type="scientific">Selenomonas montiformis</name>
    <dbReference type="NCBI Taxonomy" id="2652285"/>
    <lineage>
        <taxon>Bacteria</taxon>
        <taxon>Bacillati</taxon>
        <taxon>Bacillota</taxon>
        <taxon>Negativicutes</taxon>
        <taxon>Selenomonadales</taxon>
        <taxon>Selenomonadaceae</taxon>
        <taxon>Selenomonas</taxon>
    </lineage>
</organism>
<dbReference type="AlphaFoldDB" id="A0A6I2UWN8"/>
<dbReference type="PANTHER" id="PTHR46847:SF1">
    <property type="entry name" value="D-ALLOSE-BINDING PERIPLASMIC PROTEIN-RELATED"/>
    <property type="match status" value="1"/>
</dbReference>
<dbReference type="Gene3D" id="3.40.50.2300">
    <property type="match status" value="2"/>
</dbReference>
<feature type="chain" id="PRO_5026274510" evidence="4">
    <location>
        <begin position="20"/>
        <end position="311"/>
    </location>
</feature>
<evidence type="ECO:0000256" key="3">
    <source>
        <dbReference type="ARBA" id="ARBA00022729"/>
    </source>
</evidence>